<comment type="similarity">
    <text evidence="7">Belongs to the glycosyltransferase 87 family.</text>
</comment>
<evidence type="ECO:0000256" key="2">
    <source>
        <dbReference type="ARBA" id="ARBA00022475"/>
    </source>
</evidence>
<evidence type="ECO:0000256" key="6">
    <source>
        <dbReference type="ARBA" id="ARBA00023136"/>
    </source>
</evidence>
<sequence length="428" mass="45946">MARLFDNLRTGAWVSRERARLVGLAVLATSLFGLLYILATATGLNDYSGRPIGSDFSNIYAAGTYVLEGEPAKPFDPAAQHSREQAIFGAVTPFYGWHYPPFFLGLAALLATMPYLLALAVWQGVTLVLYLLAIRAVLPIPPPLAGKNGPPSWLSFPFGGGIEKLWLLLALAYPAVFINLGHGHNGFLTAALFAAALLTLDSRPILSGVLIGCLAYKPQFGLLIPLVLLVTGRWRVFIAAGVTVALMALAVTAAFGVEVWRAFLASGEFTRTVVLEQGGTGWHKIQSVFSWARMWGAGLPLAYAAQAATTVAVATALVVIWRGRSRFAEKAAALLIGSILATPYSLDYDLMLIAPAIAFLAADAARHGPAPWQKTLLAALWLVPLIARSFAQFTHIPLGVPVLLLSFVWLLDRAFRTDAPDIIESQTA</sequence>
<feature type="transmembrane region" description="Helical" evidence="8">
    <location>
        <begin position="333"/>
        <end position="362"/>
    </location>
</feature>
<name>A0A371B746_9BRAD</name>
<proteinExistence type="inferred from homology"/>
<dbReference type="EMBL" id="QRGO01000001">
    <property type="protein sequence ID" value="RDV03327.1"/>
    <property type="molecule type" value="Genomic_DNA"/>
</dbReference>
<evidence type="ECO:0000313" key="9">
    <source>
        <dbReference type="EMBL" id="RDV03327.1"/>
    </source>
</evidence>
<protein>
    <submittedName>
        <fullName evidence="9">DUF2029 domain-containing protein</fullName>
    </submittedName>
</protein>
<dbReference type="RefSeq" id="WP_115515353.1">
    <property type="nucleotide sequence ID" value="NZ_QRGO01000001.1"/>
</dbReference>
<organism evidence="9 10">
    <name type="scientific">Undibacter mobilis</name>
    <dbReference type="NCBI Taxonomy" id="2292256"/>
    <lineage>
        <taxon>Bacteria</taxon>
        <taxon>Pseudomonadati</taxon>
        <taxon>Pseudomonadota</taxon>
        <taxon>Alphaproteobacteria</taxon>
        <taxon>Hyphomicrobiales</taxon>
        <taxon>Nitrobacteraceae</taxon>
        <taxon>Undibacter</taxon>
    </lineage>
</organism>
<dbReference type="InterPro" id="IPR018584">
    <property type="entry name" value="GT87"/>
</dbReference>
<keyword evidence="2" id="KW-1003">Cell membrane</keyword>
<feature type="transmembrane region" description="Helical" evidence="8">
    <location>
        <begin position="390"/>
        <end position="411"/>
    </location>
</feature>
<gene>
    <name evidence="9" type="ORF">DXH78_01215</name>
</gene>
<keyword evidence="3" id="KW-0808">Transferase</keyword>
<dbReference type="Pfam" id="PF09594">
    <property type="entry name" value="GT87"/>
    <property type="match status" value="1"/>
</dbReference>
<feature type="transmembrane region" description="Helical" evidence="8">
    <location>
        <begin position="236"/>
        <end position="257"/>
    </location>
</feature>
<dbReference type="AlphaFoldDB" id="A0A371B746"/>
<evidence type="ECO:0000256" key="5">
    <source>
        <dbReference type="ARBA" id="ARBA00022989"/>
    </source>
</evidence>
<dbReference type="GO" id="GO:0016758">
    <property type="term" value="F:hexosyltransferase activity"/>
    <property type="evidence" value="ECO:0007669"/>
    <property type="project" value="InterPro"/>
</dbReference>
<keyword evidence="4 8" id="KW-0812">Transmembrane</keyword>
<feature type="transmembrane region" description="Helical" evidence="8">
    <location>
        <begin position="21"/>
        <end position="39"/>
    </location>
</feature>
<evidence type="ECO:0000256" key="4">
    <source>
        <dbReference type="ARBA" id="ARBA00022692"/>
    </source>
</evidence>
<dbReference type="GO" id="GO:0005886">
    <property type="term" value="C:plasma membrane"/>
    <property type="evidence" value="ECO:0007669"/>
    <property type="project" value="UniProtKB-SubCell"/>
</dbReference>
<keyword evidence="6 8" id="KW-0472">Membrane</keyword>
<evidence type="ECO:0000256" key="1">
    <source>
        <dbReference type="ARBA" id="ARBA00004651"/>
    </source>
</evidence>
<accession>A0A371B746</accession>
<evidence type="ECO:0000256" key="3">
    <source>
        <dbReference type="ARBA" id="ARBA00022679"/>
    </source>
</evidence>
<evidence type="ECO:0000313" key="10">
    <source>
        <dbReference type="Proteomes" id="UP000263993"/>
    </source>
</evidence>
<keyword evidence="5 8" id="KW-1133">Transmembrane helix</keyword>
<dbReference type="OrthoDB" id="7679563at2"/>
<feature type="transmembrane region" description="Helical" evidence="8">
    <location>
        <begin position="205"/>
        <end position="229"/>
    </location>
</feature>
<comment type="subcellular location">
    <subcellularLocation>
        <location evidence="1">Cell membrane</location>
        <topology evidence="1">Multi-pass membrane protein</topology>
    </subcellularLocation>
</comment>
<evidence type="ECO:0000256" key="8">
    <source>
        <dbReference type="SAM" id="Phobius"/>
    </source>
</evidence>
<dbReference type="Proteomes" id="UP000263993">
    <property type="component" value="Unassembled WGS sequence"/>
</dbReference>
<comment type="caution">
    <text evidence="9">The sequence shown here is derived from an EMBL/GenBank/DDBJ whole genome shotgun (WGS) entry which is preliminary data.</text>
</comment>
<feature type="transmembrane region" description="Helical" evidence="8">
    <location>
        <begin position="102"/>
        <end position="132"/>
    </location>
</feature>
<keyword evidence="10" id="KW-1185">Reference proteome</keyword>
<evidence type="ECO:0000256" key="7">
    <source>
        <dbReference type="ARBA" id="ARBA00024033"/>
    </source>
</evidence>
<feature type="transmembrane region" description="Helical" evidence="8">
    <location>
        <begin position="301"/>
        <end position="321"/>
    </location>
</feature>
<reference evidence="10" key="1">
    <citation type="submission" date="2018-08" db="EMBL/GenBank/DDBJ databases">
        <authorList>
            <person name="Kim S.-J."/>
            <person name="Jung G.-Y."/>
        </authorList>
    </citation>
    <scope>NUCLEOTIDE SEQUENCE [LARGE SCALE GENOMIC DNA]</scope>
    <source>
        <strain evidence="10">GY_H</strain>
    </source>
</reference>